<accession>A0ABR4F3R6</accession>
<reference evidence="2 3" key="1">
    <citation type="submission" date="2024-03" db="EMBL/GenBank/DDBJ databases">
        <title>A high-quality draft genome sequence of Diaporthe vaccinii, a causative agent of upright dieback and viscid rot disease in cranberry plants.</title>
        <authorList>
            <person name="Sarrasin M."/>
            <person name="Lang B.F."/>
            <person name="Burger G."/>
        </authorList>
    </citation>
    <scope>NUCLEOTIDE SEQUENCE [LARGE SCALE GENOMIC DNA]</scope>
    <source>
        <strain evidence="2 3">IS7</strain>
    </source>
</reference>
<comment type="caution">
    <text evidence="2">The sequence shown here is derived from an EMBL/GenBank/DDBJ whole genome shotgun (WGS) entry which is preliminary data.</text>
</comment>
<proteinExistence type="predicted"/>
<protein>
    <recommendedName>
        <fullName evidence="1">2EXR domain-containing protein</fullName>
    </recommendedName>
</protein>
<keyword evidence="3" id="KW-1185">Reference proteome</keyword>
<organism evidence="2 3">
    <name type="scientific">Diaporthe vaccinii</name>
    <dbReference type="NCBI Taxonomy" id="105482"/>
    <lineage>
        <taxon>Eukaryota</taxon>
        <taxon>Fungi</taxon>
        <taxon>Dikarya</taxon>
        <taxon>Ascomycota</taxon>
        <taxon>Pezizomycotina</taxon>
        <taxon>Sordariomycetes</taxon>
        <taxon>Sordariomycetidae</taxon>
        <taxon>Diaporthales</taxon>
        <taxon>Diaporthaceae</taxon>
        <taxon>Diaporthe</taxon>
        <taxon>Diaporthe eres species complex</taxon>
    </lineage>
</organism>
<evidence type="ECO:0000313" key="3">
    <source>
        <dbReference type="Proteomes" id="UP001600888"/>
    </source>
</evidence>
<dbReference type="EMBL" id="JBAWTH010000013">
    <property type="protein sequence ID" value="KAL2289337.1"/>
    <property type="molecule type" value="Genomic_DNA"/>
</dbReference>
<evidence type="ECO:0000313" key="2">
    <source>
        <dbReference type="EMBL" id="KAL2289337.1"/>
    </source>
</evidence>
<dbReference type="InterPro" id="IPR045518">
    <property type="entry name" value="2EXR"/>
</dbReference>
<feature type="domain" description="2EXR" evidence="1">
    <location>
        <begin position="180"/>
        <end position="300"/>
    </location>
</feature>
<gene>
    <name evidence="2" type="ORF">FJTKL_02340</name>
</gene>
<evidence type="ECO:0000259" key="1">
    <source>
        <dbReference type="Pfam" id="PF20150"/>
    </source>
</evidence>
<name>A0ABR4F3R6_9PEZI</name>
<dbReference type="Proteomes" id="UP001600888">
    <property type="component" value="Unassembled WGS sequence"/>
</dbReference>
<dbReference type="Pfam" id="PF20150">
    <property type="entry name" value="2EXR"/>
    <property type="match status" value="1"/>
</dbReference>
<sequence length="478" mass="53810">MVKIEGGGIDDYEVAQSSSCFPTVGSSMAGNDMLGDDSAAYSSPQSYIHSDYAFESWISGHFVALDNPREHDARDHEAPHHQAPGDWAPCNYCLKGHNVGQGIPELYMGVGDVHDQGNPETYMQVDGAGDERALGNSPLDPITIHDTLSLYNRPLKVEEFEEVLHAMNAGPEDTTPTQMHKFMQFPTEIRLMIWEMAMEDAKEPDLCVFKRSVQRFRFNLAYDARRVKPGQDKSRGWVACFTPLRINANQSLRFLRASVDSRALLLRKMSVLTVHELPIGADGQYMAPRKRHMPFNFAKDDFCLEGITHGFEEAQRDKEDKDAVWDPEKLPLADLLDNALGLRFAPRIKRLSIVPQSVDVHHGYDRRPFIEATNGCNMAVLAKRFPALATVKSLIPQKHVPCASRLAISPYPCYFLWKAASLRGTNQGGPSGMSEEDRDALYAAAWRRIFDNQYRICFSLENRVRPCDNRDLTLGRFG</sequence>